<keyword evidence="2" id="KW-1185">Reference proteome</keyword>
<organism evidence="1 2">
    <name type="scientific">Pandoraea pneumonica</name>
    <dbReference type="NCBI Taxonomy" id="2508299"/>
    <lineage>
        <taxon>Bacteria</taxon>
        <taxon>Pseudomonadati</taxon>
        <taxon>Pseudomonadota</taxon>
        <taxon>Betaproteobacteria</taxon>
        <taxon>Burkholderiales</taxon>
        <taxon>Burkholderiaceae</taxon>
        <taxon>Pandoraea</taxon>
    </lineage>
</organism>
<dbReference type="Proteomes" id="UP000366945">
    <property type="component" value="Unassembled WGS sequence"/>
</dbReference>
<reference evidence="1 2" key="1">
    <citation type="submission" date="2019-08" db="EMBL/GenBank/DDBJ databases">
        <authorList>
            <person name="Peeters C."/>
        </authorList>
    </citation>
    <scope>NUCLEOTIDE SEQUENCE [LARGE SCALE GENOMIC DNA]</scope>
    <source>
        <strain evidence="1 2">LMG 31114</strain>
    </source>
</reference>
<dbReference type="AlphaFoldDB" id="A0A5E4US56"/>
<name>A0A5E4US56_9BURK</name>
<proteinExistence type="predicted"/>
<gene>
    <name evidence="1" type="ORF">PPN31114_02211</name>
</gene>
<evidence type="ECO:0000313" key="1">
    <source>
        <dbReference type="EMBL" id="VVE02782.1"/>
    </source>
</evidence>
<sequence>MNRPGGVFDCGMASLKHQLRHIAAWGGGCRRTCTVSHLGAQQPESLCNETPEAHFTRGERDLHLMSLTVGQCANQTIVSSPVNRFLDIPDAHHFTPFLLCQVSGHFGKRRIPGRTSSGSRKHDLAGSTGIGGACGKFNVDEKRPPFVPQSDLRSDLRWCAATLGLSAIVSDSSRSPLQCGHLWV</sequence>
<dbReference type="EMBL" id="CABPSK010000002">
    <property type="protein sequence ID" value="VVE02782.1"/>
    <property type="molecule type" value="Genomic_DNA"/>
</dbReference>
<accession>A0A5E4US56</accession>
<evidence type="ECO:0000313" key="2">
    <source>
        <dbReference type="Proteomes" id="UP000366945"/>
    </source>
</evidence>
<protein>
    <submittedName>
        <fullName evidence="1">Uncharacterized protein</fullName>
    </submittedName>
</protein>